<protein>
    <submittedName>
        <fullName evidence="2">Hydrolase</fullName>
    </submittedName>
</protein>
<evidence type="ECO:0000313" key="3">
    <source>
        <dbReference type="Proteomes" id="UP000240739"/>
    </source>
</evidence>
<organism evidence="2 3">
    <name type="scientific">Paraconexibacter algicola</name>
    <dbReference type="NCBI Taxonomy" id="2133960"/>
    <lineage>
        <taxon>Bacteria</taxon>
        <taxon>Bacillati</taxon>
        <taxon>Actinomycetota</taxon>
        <taxon>Thermoleophilia</taxon>
        <taxon>Solirubrobacterales</taxon>
        <taxon>Paraconexibacteraceae</taxon>
        <taxon>Paraconexibacter</taxon>
    </lineage>
</organism>
<dbReference type="PANTHER" id="PTHR43319:SF3">
    <property type="entry name" value="BETA-LACTAMASE-RELATED DOMAIN-CONTAINING PROTEIN"/>
    <property type="match status" value="1"/>
</dbReference>
<comment type="caution">
    <text evidence="2">The sequence shown here is derived from an EMBL/GenBank/DDBJ whole genome shotgun (WGS) entry which is preliminary data.</text>
</comment>
<keyword evidence="2" id="KW-0378">Hydrolase</keyword>
<evidence type="ECO:0000313" key="2">
    <source>
        <dbReference type="EMBL" id="PTL60650.1"/>
    </source>
</evidence>
<sequence>MPQLIPRLPIGPDPLRRIRVPKDLDAITSVGEEVDPAAVGMTRDNVERMWAAIRVLYRTGVHPAIQLTVRREGQVVLDRAIGHARGNGPADGPDVERVPVTTRTPFVIYSASKAITAMVAHLLDQRGVLHIGDRVCEYVPEFAAHGKEGVTIAHVLSHRAGVPNVPTEMLDLENIDDHDLVVRTMCDARPLSRPGKALAYHAISGGFIVDEIVRRVTGDDIRTVLAREILDPLGFDFTNYGVPADRVDEVGWSYATGAPSLPPVSTLLLRALGKHPDDIPALANDPRFLTGIIPAGNGVASAFELSRFFELLRAGGTLDGVEVFEPRTIRRAVTEQSYREIDFTLGFPTRYSLGFMLGAQLLSIYGPDTEQVFGHLGYSNTIGWADPARATACALVTSGKPIVYPELVDFWGVMRRIGRECPKADPATDPLRLPG</sequence>
<dbReference type="Gene3D" id="3.40.710.10">
    <property type="entry name" value="DD-peptidase/beta-lactamase superfamily"/>
    <property type="match status" value="1"/>
</dbReference>
<keyword evidence="3" id="KW-1185">Reference proteome</keyword>
<dbReference type="PANTHER" id="PTHR43319">
    <property type="entry name" value="BETA-LACTAMASE-RELATED"/>
    <property type="match status" value="1"/>
</dbReference>
<dbReference type="SUPFAM" id="SSF56601">
    <property type="entry name" value="beta-lactamase/transpeptidase-like"/>
    <property type="match status" value="1"/>
</dbReference>
<feature type="domain" description="Beta-lactamase-related" evidence="1">
    <location>
        <begin position="59"/>
        <end position="401"/>
    </location>
</feature>
<dbReference type="InterPro" id="IPR012338">
    <property type="entry name" value="Beta-lactam/transpept-like"/>
</dbReference>
<dbReference type="Pfam" id="PF00144">
    <property type="entry name" value="Beta-lactamase"/>
    <property type="match status" value="1"/>
</dbReference>
<proteinExistence type="predicted"/>
<dbReference type="GO" id="GO:0016787">
    <property type="term" value="F:hydrolase activity"/>
    <property type="evidence" value="ECO:0007669"/>
    <property type="project" value="UniProtKB-KW"/>
</dbReference>
<dbReference type="AlphaFoldDB" id="A0A2T4UN31"/>
<accession>A0A2T4UN31</accession>
<gene>
    <name evidence="2" type="ORF">C7Y72_00030</name>
</gene>
<dbReference type="OrthoDB" id="9809635at2"/>
<reference evidence="2 3" key="1">
    <citation type="submission" date="2018-03" db="EMBL/GenBank/DDBJ databases">
        <title>Aquarubrobacter algicola gen. nov., sp. nov., a novel actinobacterium isolated from shallow eutrophic lake during the end of cyanobacterial harmful algal blooms.</title>
        <authorList>
            <person name="Chun S.J."/>
        </authorList>
    </citation>
    <scope>NUCLEOTIDE SEQUENCE [LARGE SCALE GENOMIC DNA]</scope>
    <source>
        <strain evidence="2 3">Seoho-28</strain>
    </source>
</reference>
<name>A0A2T4UN31_9ACTN</name>
<dbReference type="InterPro" id="IPR052907">
    <property type="entry name" value="Beta-lactamase/esterase"/>
</dbReference>
<dbReference type="InterPro" id="IPR001466">
    <property type="entry name" value="Beta-lactam-related"/>
</dbReference>
<evidence type="ECO:0000259" key="1">
    <source>
        <dbReference type="Pfam" id="PF00144"/>
    </source>
</evidence>
<dbReference type="EMBL" id="PYYB01000001">
    <property type="protein sequence ID" value="PTL60650.1"/>
    <property type="molecule type" value="Genomic_DNA"/>
</dbReference>
<dbReference type="RefSeq" id="WP_107569483.1">
    <property type="nucleotide sequence ID" value="NZ_PYYB01000001.1"/>
</dbReference>
<dbReference type="Proteomes" id="UP000240739">
    <property type="component" value="Unassembled WGS sequence"/>
</dbReference>